<evidence type="ECO:0000256" key="4">
    <source>
        <dbReference type="ARBA" id="ARBA00022833"/>
    </source>
</evidence>
<keyword evidence="9" id="KW-1185">Reference proteome</keyword>
<name>A0ABZ2A4C2_STRNV</name>
<evidence type="ECO:0000256" key="3">
    <source>
        <dbReference type="ARBA" id="ARBA00022723"/>
    </source>
</evidence>
<keyword evidence="4" id="KW-0862">Zinc</keyword>
<gene>
    <name evidence="8" type="ORF">OG442_19410</name>
</gene>
<keyword evidence="5" id="KW-0460">Magnesium</keyword>
<dbReference type="InterPro" id="IPR049874">
    <property type="entry name" value="ROK_cs"/>
</dbReference>
<dbReference type="Pfam" id="PF00480">
    <property type="entry name" value="ROK"/>
    <property type="match status" value="1"/>
</dbReference>
<keyword evidence="3" id="KW-0479">Metal-binding</keyword>
<evidence type="ECO:0000256" key="6">
    <source>
        <dbReference type="ARBA" id="ARBA00038887"/>
    </source>
</evidence>
<comment type="similarity">
    <text evidence="2">Belongs to the ROK (NagC/XylR) family.</text>
</comment>
<protein>
    <recommendedName>
        <fullName evidence="6">fructokinase</fullName>
        <ecNumber evidence="6">2.7.1.4</ecNumber>
    </recommendedName>
</protein>
<comment type="cofactor">
    <cofactor evidence="1">
        <name>Mg(2+)</name>
        <dbReference type="ChEBI" id="CHEBI:18420"/>
    </cofactor>
</comment>
<evidence type="ECO:0000313" key="9">
    <source>
        <dbReference type="Proteomes" id="UP001432209"/>
    </source>
</evidence>
<dbReference type="Gene3D" id="3.30.420.40">
    <property type="match status" value="2"/>
</dbReference>
<evidence type="ECO:0000256" key="2">
    <source>
        <dbReference type="ARBA" id="ARBA00006479"/>
    </source>
</evidence>
<evidence type="ECO:0000256" key="1">
    <source>
        <dbReference type="ARBA" id="ARBA00001946"/>
    </source>
</evidence>
<dbReference type="PANTHER" id="PTHR42742">
    <property type="entry name" value="TRANSCRIPTIONAL REPRESSOR MPRA"/>
    <property type="match status" value="1"/>
</dbReference>
<comment type="catalytic activity">
    <reaction evidence="7">
        <text>D-fructose + ATP = D-fructose 6-phosphate + ADP + H(+)</text>
        <dbReference type="Rhea" id="RHEA:16125"/>
        <dbReference type="ChEBI" id="CHEBI:15378"/>
        <dbReference type="ChEBI" id="CHEBI:30616"/>
        <dbReference type="ChEBI" id="CHEBI:37721"/>
        <dbReference type="ChEBI" id="CHEBI:61527"/>
        <dbReference type="ChEBI" id="CHEBI:456216"/>
        <dbReference type="EC" id="2.7.1.4"/>
    </reaction>
</comment>
<dbReference type="EMBL" id="CP109495">
    <property type="protein sequence ID" value="WUX53545.1"/>
    <property type="molecule type" value="Genomic_DNA"/>
</dbReference>
<dbReference type="InterPro" id="IPR000600">
    <property type="entry name" value="ROK"/>
</dbReference>
<dbReference type="PANTHER" id="PTHR42742:SF3">
    <property type="entry name" value="FRUCTOKINASE"/>
    <property type="match status" value="1"/>
</dbReference>
<dbReference type="InterPro" id="IPR043129">
    <property type="entry name" value="ATPase_NBD"/>
</dbReference>
<dbReference type="RefSeq" id="WP_329077155.1">
    <property type="nucleotide sequence ID" value="NZ_CP109495.1"/>
</dbReference>
<reference evidence="8" key="1">
    <citation type="submission" date="2022-10" db="EMBL/GenBank/DDBJ databases">
        <title>The complete genomes of actinobacterial strains from the NBC collection.</title>
        <authorList>
            <person name="Joergensen T.S."/>
            <person name="Alvarez Arevalo M."/>
            <person name="Sterndorff E.B."/>
            <person name="Faurdal D."/>
            <person name="Vuksanovic O."/>
            <person name="Mourched A.-S."/>
            <person name="Charusanti P."/>
            <person name="Shaw S."/>
            <person name="Blin K."/>
            <person name="Weber T."/>
        </authorList>
    </citation>
    <scope>NUCLEOTIDE SEQUENCE</scope>
    <source>
        <strain evidence="8">NBC_01432</strain>
    </source>
</reference>
<dbReference type="SUPFAM" id="SSF53067">
    <property type="entry name" value="Actin-like ATPase domain"/>
    <property type="match status" value="1"/>
</dbReference>
<sequence>MSELSELRLGSMESGGTKIVCLVGSAPDRIEDEIRFPTGEPAPTLARAVAFFEKAAAAAPLDAVGVASFGPLELRRSHPGYGRLAPTPKPGWTGVDIVGTLATALGVPVGIDTDVNGAALGEGRWGAARGYGTYVYLTVGTGIGGGAVVAGRVINGLVHTEMGHLTVPRVKGDDFPGTCPFHGDCWEGMAGGEAVAARWGSPAERLTGETLDRALRMEVAYLAAGLRNIVYTIAPERIVIGGGLAVLSGLFPMLRAELARTLAGYPGLPEHSSDDFVVPAALGQLAGPAGGLVLAELAAHDEG</sequence>
<accession>A0ABZ2A4C2</accession>
<dbReference type="PROSITE" id="PS01125">
    <property type="entry name" value="ROK"/>
    <property type="match status" value="1"/>
</dbReference>
<proteinExistence type="inferred from homology"/>
<dbReference type="Proteomes" id="UP001432209">
    <property type="component" value="Chromosome"/>
</dbReference>
<evidence type="ECO:0000256" key="5">
    <source>
        <dbReference type="ARBA" id="ARBA00022842"/>
    </source>
</evidence>
<evidence type="ECO:0000313" key="8">
    <source>
        <dbReference type="EMBL" id="WUX53545.1"/>
    </source>
</evidence>
<evidence type="ECO:0000256" key="7">
    <source>
        <dbReference type="ARBA" id="ARBA00048451"/>
    </source>
</evidence>
<dbReference type="InterPro" id="IPR051804">
    <property type="entry name" value="Carb_Metab_Reg_Kinase/Isom"/>
</dbReference>
<dbReference type="EC" id="2.7.1.4" evidence="6"/>
<dbReference type="CDD" id="cd24067">
    <property type="entry name" value="ASKHA_NBD_ROK_BsFRK-like"/>
    <property type="match status" value="1"/>
</dbReference>
<organism evidence="8 9">
    <name type="scientific">Streptomyces niveus</name>
    <name type="common">Streptomyces spheroides</name>
    <dbReference type="NCBI Taxonomy" id="193462"/>
    <lineage>
        <taxon>Bacteria</taxon>
        <taxon>Bacillati</taxon>
        <taxon>Actinomycetota</taxon>
        <taxon>Actinomycetes</taxon>
        <taxon>Kitasatosporales</taxon>
        <taxon>Streptomycetaceae</taxon>
        <taxon>Streptomyces</taxon>
    </lineage>
</organism>